<dbReference type="RefSeq" id="WP_179546850.1">
    <property type="nucleotide sequence ID" value="NZ_BSEW01000001.1"/>
</dbReference>
<protein>
    <recommendedName>
        <fullName evidence="5">Integral membrane protein</fullName>
    </recommendedName>
</protein>
<feature type="transmembrane region" description="Helical" evidence="1">
    <location>
        <begin position="123"/>
        <end position="141"/>
    </location>
</feature>
<comment type="caution">
    <text evidence="3">The sequence shown here is derived from an EMBL/GenBank/DDBJ whole genome shotgun (WGS) entry which is preliminary data.</text>
</comment>
<keyword evidence="1" id="KW-1133">Transmembrane helix</keyword>
<feature type="signal peptide" evidence="2">
    <location>
        <begin position="1"/>
        <end position="28"/>
    </location>
</feature>
<evidence type="ECO:0000313" key="3">
    <source>
        <dbReference type="EMBL" id="NYD69535.1"/>
    </source>
</evidence>
<dbReference type="Proteomes" id="UP000549913">
    <property type="component" value="Unassembled WGS sequence"/>
</dbReference>
<keyword evidence="2" id="KW-0732">Signal</keyword>
<keyword evidence="1" id="KW-0812">Transmembrane</keyword>
<keyword evidence="1" id="KW-0472">Membrane</keyword>
<gene>
    <name evidence="3" type="ORF">BJ984_000693</name>
</gene>
<evidence type="ECO:0000256" key="2">
    <source>
        <dbReference type="SAM" id="SignalP"/>
    </source>
</evidence>
<evidence type="ECO:0000313" key="4">
    <source>
        <dbReference type="Proteomes" id="UP000549913"/>
    </source>
</evidence>
<accession>A0A852SKK7</accession>
<sequence length="231" mass="23624">MTSRTTRAARGLAAAAIALFLAALSHVAAGGGAPGQAGAALAAAFAALVCVGLAGRRLSVPRLAIAVLISQFAFHLLFAVGSGTGSGLAVATSHHHGRPVSTLVPDALQSSLATAPAHAHDSGWMWVSHAVAAVLTVLVLARGELAARRLLALGRHRIWEPVRVLAGRVATVTLARLAVVLHGAVTENSPPVHRLRQFSVAVGPALREWMLALGSRGHRGPPTGFAAHPSF</sequence>
<proteinExistence type="predicted"/>
<reference evidence="3 4" key="1">
    <citation type="submission" date="2020-07" db="EMBL/GenBank/DDBJ databases">
        <title>Sequencing the genomes of 1000 actinobacteria strains.</title>
        <authorList>
            <person name="Klenk H.-P."/>
        </authorList>
    </citation>
    <scope>NUCLEOTIDE SEQUENCE [LARGE SCALE GENOMIC DNA]</scope>
    <source>
        <strain evidence="3 4">DSM 26474</strain>
    </source>
</reference>
<feature type="transmembrane region" description="Helical" evidence="1">
    <location>
        <begin position="39"/>
        <end position="56"/>
    </location>
</feature>
<keyword evidence="4" id="KW-1185">Reference proteome</keyword>
<organism evidence="3 4">
    <name type="scientific">Herbiconiux flava</name>
    <dbReference type="NCBI Taxonomy" id="881268"/>
    <lineage>
        <taxon>Bacteria</taxon>
        <taxon>Bacillati</taxon>
        <taxon>Actinomycetota</taxon>
        <taxon>Actinomycetes</taxon>
        <taxon>Micrococcales</taxon>
        <taxon>Microbacteriaceae</taxon>
        <taxon>Herbiconiux</taxon>
    </lineage>
</organism>
<dbReference type="AlphaFoldDB" id="A0A852SKK7"/>
<name>A0A852SKK7_9MICO</name>
<evidence type="ECO:0008006" key="5">
    <source>
        <dbReference type="Google" id="ProtNLM"/>
    </source>
</evidence>
<feature type="chain" id="PRO_5039189943" description="Integral membrane protein" evidence="2">
    <location>
        <begin position="29"/>
        <end position="231"/>
    </location>
</feature>
<dbReference type="EMBL" id="JACCBM010000001">
    <property type="protein sequence ID" value="NYD69535.1"/>
    <property type="molecule type" value="Genomic_DNA"/>
</dbReference>
<evidence type="ECO:0000256" key="1">
    <source>
        <dbReference type="SAM" id="Phobius"/>
    </source>
</evidence>